<gene>
    <name evidence="1" type="ORF">GCM10022406_30840</name>
</gene>
<evidence type="ECO:0000313" key="2">
    <source>
        <dbReference type="Proteomes" id="UP001499909"/>
    </source>
</evidence>
<proteinExistence type="predicted"/>
<name>A0ABP7NH17_9BACT</name>
<dbReference type="Proteomes" id="UP001499909">
    <property type="component" value="Unassembled WGS sequence"/>
</dbReference>
<reference evidence="2" key="1">
    <citation type="journal article" date="2019" name="Int. J. Syst. Evol. Microbiol.">
        <title>The Global Catalogue of Microorganisms (GCM) 10K type strain sequencing project: providing services to taxonomists for standard genome sequencing and annotation.</title>
        <authorList>
            <consortium name="The Broad Institute Genomics Platform"/>
            <consortium name="The Broad Institute Genome Sequencing Center for Infectious Disease"/>
            <person name="Wu L."/>
            <person name="Ma J."/>
        </authorList>
    </citation>
    <scope>NUCLEOTIDE SEQUENCE [LARGE SCALE GENOMIC DNA]</scope>
    <source>
        <strain evidence="2">JCM 17214</strain>
    </source>
</reference>
<dbReference type="RefSeq" id="WP_345115868.1">
    <property type="nucleotide sequence ID" value="NZ_BAABDH010000101.1"/>
</dbReference>
<keyword evidence="2" id="KW-1185">Reference proteome</keyword>
<dbReference type="EMBL" id="BAABDH010000101">
    <property type="protein sequence ID" value="GAA3946890.1"/>
    <property type="molecule type" value="Genomic_DNA"/>
</dbReference>
<protein>
    <recommendedName>
        <fullName evidence="3">Helicase</fullName>
    </recommendedName>
</protein>
<accession>A0ABP7NH17</accession>
<comment type="caution">
    <text evidence="1">The sequence shown here is derived from an EMBL/GenBank/DDBJ whole genome shotgun (WGS) entry which is preliminary data.</text>
</comment>
<organism evidence="1 2">
    <name type="scientific">Hymenobacter algoricola</name>
    <dbReference type="NCBI Taxonomy" id="486267"/>
    <lineage>
        <taxon>Bacteria</taxon>
        <taxon>Pseudomonadati</taxon>
        <taxon>Bacteroidota</taxon>
        <taxon>Cytophagia</taxon>
        <taxon>Cytophagales</taxon>
        <taxon>Hymenobacteraceae</taxon>
        <taxon>Hymenobacter</taxon>
    </lineage>
</organism>
<evidence type="ECO:0008006" key="3">
    <source>
        <dbReference type="Google" id="ProtNLM"/>
    </source>
</evidence>
<sequence>MIDRGEAFIVDLLELMPESSVFSCYPYDEYLPELEPTGYVVAETGEVRIPLRDKANLMHLIQQKNLLYLPDHFEILVGQIPLLEAYDRLLFAWFSDKVPVSSEFVTRYQLTLQGESWEFLRDAPGTPDDSKTGWILLLE</sequence>
<evidence type="ECO:0000313" key="1">
    <source>
        <dbReference type="EMBL" id="GAA3946890.1"/>
    </source>
</evidence>